<dbReference type="AlphaFoldDB" id="A0A2N4UW72"/>
<protein>
    <recommendedName>
        <fullName evidence="4">DUF4400 domain-containing protein</fullName>
    </recommendedName>
</protein>
<feature type="transmembrane region" description="Helical" evidence="1">
    <location>
        <begin position="12"/>
        <end position="32"/>
    </location>
</feature>
<name>A0A2N4UW72_9GAMM</name>
<dbReference type="RefSeq" id="WP_101767486.1">
    <property type="nucleotide sequence ID" value="NZ_BPPU01000003.1"/>
</dbReference>
<keyword evidence="1" id="KW-0472">Membrane</keyword>
<dbReference type="EMBL" id="NPIB01000002">
    <property type="protein sequence ID" value="PLC59284.1"/>
    <property type="molecule type" value="Genomic_DNA"/>
</dbReference>
<evidence type="ECO:0000256" key="1">
    <source>
        <dbReference type="SAM" id="Phobius"/>
    </source>
</evidence>
<organism evidence="2 3">
    <name type="scientific">Photobacterium carnosum</name>
    <dbReference type="NCBI Taxonomy" id="2023717"/>
    <lineage>
        <taxon>Bacteria</taxon>
        <taxon>Pseudomonadati</taxon>
        <taxon>Pseudomonadota</taxon>
        <taxon>Gammaproteobacteria</taxon>
        <taxon>Vibrionales</taxon>
        <taxon>Vibrionaceae</taxon>
        <taxon>Photobacterium</taxon>
    </lineage>
</organism>
<keyword evidence="1" id="KW-1133">Transmembrane helix</keyword>
<gene>
    <name evidence="2" type="ORF">CIK00_03175</name>
</gene>
<sequence length="211" mass="24545">MAEKIPKKEYTFLQKFILMISAASIAYLVFIMQPQEYRETLQSEINSFRTVAGSLESKTVLSRAYNMYKWAFIQTNIIPEMEKIVTPTSYVGQNYWQEPVIRIVENIKLLFYQSCYRISVFISWFILGVPVMFALGADGFYKRKMKQYEFGVASANLFRIWVRTGFFTFFIIDIYFIFPAAGIFGVILPPAMFLILGFAIRYALSNVSKVF</sequence>
<dbReference type="Proteomes" id="UP000234420">
    <property type="component" value="Unassembled WGS sequence"/>
</dbReference>
<evidence type="ECO:0000313" key="2">
    <source>
        <dbReference type="EMBL" id="PLC59284.1"/>
    </source>
</evidence>
<feature type="transmembrane region" description="Helical" evidence="1">
    <location>
        <begin position="118"/>
        <end position="140"/>
    </location>
</feature>
<feature type="transmembrane region" description="Helical" evidence="1">
    <location>
        <begin position="160"/>
        <end position="178"/>
    </location>
</feature>
<dbReference type="Pfam" id="PF14348">
    <property type="entry name" value="DtrJ-like"/>
    <property type="match status" value="1"/>
</dbReference>
<feature type="transmembrane region" description="Helical" evidence="1">
    <location>
        <begin position="184"/>
        <end position="204"/>
    </location>
</feature>
<comment type="caution">
    <text evidence="2">The sequence shown here is derived from an EMBL/GenBank/DDBJ whole genome shotgun (WGS) entry which is preliminary data.</text>
</comment>
<evidence type="ECO:0000313" key="3">
    <source>
        <dbReference type="Proteomes" id="UP000234420"/>
    </source>
</evidence>
<reference evidence="2 3" key="1">
    <citation type="journal article" date="2018" name="Syst. Appl. Microbiol.">
        <title>Photobacterium carnosum sp. nov., isolated from spoiled modified atmosphere packaged poultry meat.</title>
        <authorList>
            <person name="Hilgarth M."/>
            <person name="Fuertes S."/>
            <person name="Ehrmann M."/>
            <person name="Vogel R.F."/>
        </authorList>
    </citation>
    <scope>NUCLEOTIDE SEQUENCE [LARGE SCALE GENOMIC DNA]</scope>
    <source>
        <strain evidence="2 3">TMW 2.2021</strain>
    </source>
</reference>
<proteinExistence type="predicted"/>
<dbReference type="InterPro" id="IPR022266">
    <property type="entry name" value="DtrJ-like"/>
</dbReference>
<accession>A0A2N4UW72</accession>
<dbReference type="GeneID" id="69965924"/>
<evidence type="ECO:0008006" key="4">
    <source>
        <dbReference type="Google" id="ProtNLM"/>
    </source>
</evidence>
<keyword evidence="3" id="KW-1185">Reference proteome</keyword>
<keyword evidence="1" id="KW-0812">Transmembrane</keyword>